<accession>A0A3Q1JL65</accession>
<evidence type="ECO:0000256" key="10">
    <source>
        <dbReference type="ARBA" id="ARBA00022989"/>
    </source>
</evidence>
<keyword evidence="5" id="KW-0679">Respiratory chain</keyword>
<organism evidence="17 18">
    <name type="scientific">Anabas testudineus</name>
    <name type="common">Climbing perch</name>
    <name type="synonym">Anthias testudineus</name>
    <dbReference type="NCBI Taxonomy" id="64144"/>
    <lineage>
        <taxon>Eukaryota</taxon>
        <taxon>Metazoa</taxon>
        <taxon>Chordata</taxon>
        <taxon>Craniata</taxon>
        <taxon>Vertebrata</taxon>
        <taxon>Euteleostomi</taxon>
        <taxon>Actinopterygii</taxon>
        <taxon>Neopterygii</taxon>
        <taxon>Teleostei</taxon>
        <taxon>Neoteleostei</taxon>
        <taxon>Acanthomorphata</taxon>
        <taxon>Anabantaria</taxon>
        <taxon>Anabantiformes</taxon>
        <taxon>Anabantoidei</taxon>
        <taxon>Anabantidae</taxon>
        <taxon>Anabas</taxon>
    </lineage>
</organism>
<dbReference type="InParanoid" id="A0A3Q1JL65"/>
<evidence type="ECO:0000256" key="12">
    <source>
        <dbReference type="ARBA" id="ARBA00023128"/>
    </source>
</evidence>
<keyword evidence="11" id="KW-0560">Oxidoreductase</keyword>
<dbReference type="Proteomes" id="UP000265040">
    <property type="component" value="Chromosome 14"/>
</dbReference>
<keyword evidence="10" id="KW-1133">Transmembrane helix</keyword>
<dbReference type="Gene3D" id="3.50.50.60">
    <property type="entry name" value="FAD/NAD(P)-binding domain"/>
    <property type="match status" value="1"/>
</dbReference>
<evidence type="ECO:0000313" key="18">
    <source>
        <dbReference type="Proteomes" id="UP000265040"/>
    </source>
</evidence>
<dbReference type="SUPFAM" id="SSF51905">
    <property type="entry name" value="FAD/NAD(P)-binding domain"/>
    <property type="match status" value="1"/>
</dbReference>
<reference evidence="17" key="1">
    <citation type="submission" date="2021-04" db="EMBL/GenBank/DDBJ databases">
        <authorList>
            <consortium name="Wellcome Sanger Institute Data Sharing"/>
        </authorList>
    </citation>
    <scope>NUCLEOTIDE SEQUENCE [LARGE SCALE GENOMIC DNA]</scope>
</reference>
<dbReference type="Pfam" id="PF01266">
    <property type="entry name" value="DAO"/>
    <property type="match status" value="1"/>
</dbReference>
<evidence type="ECO:0000256" key="1">
    <source>
        <dbReference type="ARBA" id="ARBA00001974"/>
    </source>
</evidence>
<feature type="domain" description="FAD dependent oxidoreductase" evidence="16">
    <location>
        <begin position="89"/>
        <end position="480"/>
    </location>
</feature>
<dbReference type="AlphaFoldDB" id="A0A3Q1JL65"/>
<keyword evidence="4" id="KW-0285">Flavoprotein</keyword>
<keyword evidence="6" id="KW-0812">Transmembrane</keyword>
<dbReference type="GeneTree" id="ENSGT00390000006114"/>
<protein>
    <recommendedName>
        <fullName evidence="14">FAD-dependent oxidoreductase domain-containing protein 1</fullName>
    </recommendedName>
</protein>
<evidence type="ECO:0000256" key="13">
    <source>
        <dbReference type="ARBA" id="ARBA00023136"/>
    </source>
</evidence>
<dbReference type="STRING" id="64144.ENSATEP00000033790"/>
<evidence type="ECO:0000256" key="14">
    <source>
        <dbReference type="ARBA" id="ARBA00039785"/>
    </source>
</evidence>
<dbReference type="FunFam" id="3.30.9.10:FF:000155">
    <property type="entry name" value="FAD-dependent oxidoreductase domain-containing 1"/>
    <property type="match status" value="1"/>
</dbReference>
<evidence type="ECO:0000256" key="6">
    <source>
        <dbReference type="ARBA" id="ARBA00022692"/>
    </source>
</evidence>
<evidence type="ECO:0000256" key="2">
    <source>
        <dbReference type="ARBA" id="ARBA00004434"/>
    </source>
</evidence>
<keyword evidence="3" id="KW-0813">Transport</keyword>
<evidence type="ECO:0000256" key="7">
    <source>
        <dbReference type="ARBA" id="ARBA00022792"/>
    </source>
</evidence>
<sequence length="511" mass="56751">MTAWRRLHGGVRTTRGLLSSRWATDQHTWLCGHLTLCQSLSTSSLLRNDFYKDLEAQLAAMRKKAADALPGSSWTPLEINPNLPPERADVVIVGGGVMGWSVAYWLKQRERVREGVKVVVVEKDLTYSQASTVLSAGGIRQQFSLPENIHLSLSSAEFMRNINEHLGVLNEDPVDLQFNHSGYLFLASEDVAHIMEENYNTQRYAGAKVSLLSPAQLKEKYPCVNTDGVALASYGLENEGWFDPWTLLNAFRRKAMSMGVIQCCGEVTDFKYTVNKVPTADGDHLDCRRIKSVKQVQMPNSREYQPVECAVVVNAAGAFSAKLTEKLGIGSGPKGSIAEFPLPVEPRKRYVYVVHCPDGPGLDCPFLIDYSGVYLRREGLGGNYITGASPEEAEEPDTSNLEVDHQFFEDKVWPRLAHRVPVFEKLKLTSAWAGFYDYNSLDQNGIIGVHPLISNMYFATGFSGHGLQQSPAVGRAVAELILDGDFKTLNLHGLGFRRILAQEPMLERNIV</sequence>
<dbReference type="Ensembl" id="ENSATET00000034279.3">
    <property type="protein sequence ID" value="ENSATEP00000033790.2"/>
    <property type="gene ID" value="ENSATEG00000023255.3"/>
</dbReference>
<evidence type="ECO:0000256" key="15">
    <source>
        <dbReference type="ARBA" id="ARBA00046185"/>
    </source>
</evidence>
<gene>
    <name evidence="17" type="primary">FOXRED1</name>
</gene>
<evidence type="ECO:0000256" key="4">
    <source>
        <dbReference type="ARBA" id="ARBA00022630"/>
    </source>
</evidence>
<evidence type="ECO:0000256" key="9">
    <source>
        <dbReference type="ARBA" id="ARBA00022982"/>
    </source>
</evidence>
<dbReference type="PANTHER" id="PTHR13847">
    <property type="entry name" value="SARCOSINE DEHYDROGENASE-RELATED"/>
    <property type="match status" value="1"/>
</dbReference>
<keyword evidence="7" id="KW-0999">Mitochondrion inner membrane</keyword>
<keyword evidence="12" id="KW-0496">Mitochondrion</keyword>
<evidence type="ECO:0000256" key="11">
    <source>
        <dbReference type="ARBA" id="ARBA00023002"/>
    </source>
</evidence>
<dbReference type="InterPro" id="IPR006076">
    <property type="entry name" value="FAD-dep_OxRdtase"/>
</dbReference>
<dbReference type="GO" id="GO:0016491">
    <property type="term" value="F:oxidoreductase activity"/>
    <property type="evidence" value="ECO:0007669"/>
    <property type="project" value="UniProtKB-KW"/>
</dbReference>
<dbReference type="PANTHER" id="PTHR13847:SF287">
    <property type="entry name" value="FAD-DEPENDENT OXIDOREDUCTASE DOMAIN-CONTAINING PROTEIN 1"/>
    <property type="match status" value="1"/>
</dbReference>
<evidence type="ECO:0000259" key="16">
    <source>
        <dbReference type="Pfam" id="PF01266"/>
    </source>
</evidence>
<evidence type="ECO:0000256" key="3">
    <source>
        <dbReference type="ARBA" id="ARBA00022448"/>
    </source>
</evidence>
<evidence type="ECO:0000256" key="8">
    <source>
        <dbReference type="ARBA" id="ARBA00022827"/>
    </source>
</evidence>
<comment type="cofactor">
    <cofactor evidence="1">
        <name>FAD</name>
        <dbReference type="ChEBI" id="CHEBI:57692"/>
    </cofactor>
</comment>
<dbReference type="Gene3D" id="3.30.9.10">
    <property type="entry name" value="D-Amino Acid Oxidase, subunit A, domain 2"/>
    <property type="match status" value="1"/>
</dbReference>
<evidence type="ECO:0000256" key="5">
    <source>
        <dbReference type="ARBA" id="ARBA00022660"/>
    </source>
</evidence>
<keyword evidence="8" id="KW-0274">FAD</keyword>
<keyword evidence="9" id="KW-0249">Electron transport</keyword>
<name>A0A3Q1JL65_ANATE</name>
<reference evidence="17" key="3">
    <citation type="submission" date="2025-09" db="UniProtKB">
        <authorList>
            <consortium name="Ensembl"/>
        </authorList>
    </citation>
    <scope>IDENTIFICATION</scope>
</reference>
<dbReference type="InterPro" id="IPR036188">
    <property type="entry name" value="FAD/NAD-bd_sf"/>
</dbReference>
<dbReference type="GO" id="GO:0032981">
    <property type="term" value="P:mitochondrial respiratory chain complex I assembly"/>
    <property type="evidence" value="ECO:0007669"/>
    <property type="project" value="TreeGrafter"/>
</dbReference>
<proteinExistence type="predicted"/>
<reference evidence="17" key="2">
    <citation type="submission" date="2025-08" db="UniProtKB">
        <authorList>
            <consortium name="Ensembl"/>
        </authorList>
    </citation>
    <scope>IDENTIFICATION</scope>
</reference>
<dbReference type="GO" id="GO:0005743">
    <property type="term" value="C:mitochondrial inner membrane"/>
    <property type="evidence" value="ECO:0007669"/>
    <property type="project" value="UniProtKB-SubCell"/>
</dbReference>
<keyword evidence="18" id="KW-1185">Reference proteome</keyword>
<evidence type="ECO:0000313" key="17">
    <source>
        <dbReference type="Ensembl" id="ENSATEP00000033790.2"/>
    </source>
</evidence>
<comment type="function">
    <text evidence="15">Required for the assembly of the mitochondrial membrane respiratory chain NADH dehydrogenase (Complex I). Involved in mid-late stages of complex I assembly.</text>
</comment>
<comment type="subcellular location">
    <subcellularLocation>
        <location evidence="2">Mitochondrion inner membrane</location>
        <topology evidence="2">Single-pass membrane protein</topology>
    </subcellularLocation>
</comment>
<keyword evidence="13" id="KW-0472">Membrane</keyword>